<proteinExistence type="predicted"/>
<evidence type="ECO:0000313" key="1">
    <source>
        <dbReference type="EMBL" id="CAG8844397.1"/>
    </source>
</evidence>
<protein>
    <submittedName>
        <fullName evidence="1">14409_t:CDS:1</fullName>
    </submittedName>
</protein>
<gene>
    <name evidence="1" type="ORF">GMARGA_LOCUS37080</name>
</gene>
<feature type="non-terminal residue" evidence="1">
    <location>
        <position position="1"/>
    </location>
</feature>
<feature type="non-terminal residue" evidence="1">
    <location>
        <position position="330"/>
    </location>
</feature>
<comment type="caution">
    <text evidence="1">The sequence shown here is derived from an EMBL/GenBank/DDBJ whole genome shotgun (WGS) entry which is preliminary data.</text>
</comment>
<dbReference type="PANTHER" id="PTHR46880:SF5">
    <property type="entry name" value="DUF4371 DOMAIN-CONTAINING PROTEIN"/>
    <property type="match status" value="1"/>
</dbReference>
<evidence type="ECO:0000313" key="2">
    <source>
        <dbReference type="Proteomes" id="UP000789901"/>
    </source>
</evidence>
<dbReference type="EMBL" id="CAJVQB010075786">
    <property type="protein sequence ID" value="CAG8844397.1"/>
    <property type="molecule type" value="Genomic_DNA"/>
</dbReference>
<sequence length="330" mass="37564">LPEPSTTVQSTRSEYGSYINDHAGRQFIAAIARVIEEATLNELQTSKAWSLIIDESNTISNKKNLAIVSRHILHNLLIFHYLGIVKLQSASSKAILDELNRFILAKHLLLETLYHLEVMHPFLTEHHCISHCLALASKDAAEQTPYFETYNETLSLSNVVNNLYQIINFVISTLLENASKGQKTAQQLHNISEVTMQVNAIIESITTDFIGTTNVQPIFGTILLCFMKQNNILSNNLLLFIQEFAINTVTNIKLRFSDHKIINSFRIFDPKQLPTDHYSISVYGNAEIIKIGNFYRTSKKIADSNEHYKVIDADNFAQEWRVIHLLLSNY</sequence>
<accession>A0ABN7X1F4</accession>
<keyword evidence="2" id="KW-1185">Reference proteome</keyword>
<organism evidence="1 2">
    <name type="scientific">Gigaspora margarita</name>
    <dbReference type="NCBI Taxonomy" id="4874"/>
    <lineage>
        <taxon>Eukaryota</taxon>
        <taxon>Fungi</taxon>
        <taxon>Fungi incertae sedis</taxon>
        <taxon>Mucoromycota</taxon>
        <taxon>Glomeromycotina</taxon>
        <taxon>Glomeromycetes</taxon>
        <taxon>Diversisporales</taxon>
        <taxon>Gigasporaceae</taxon>
        <taxon>Gigaspora</taxon>
    </lineage>
</organism>
<name>A0ABN7X1F4_GIGMA</name>
<reference evidence="1 2" key="1">
    <citation type="submission" date="2021-06" db="EMBL/GenBank/DDBJ databases">
        <authorList>
            <person name="Kallberg Y."/>
            <person name="Tangrot J."/>
            <person name="Rosling A."/>
        </authorList>
    </citation>
    <scope>NUCLEOTIDE SEQUENCE [LARGE SCALE GENOMIC DNA]</scope>
    <source>
        <strain evidence="1 2">120-4 pot B 10/14</strain>
    </source>
</reference>
<dbReference type="Proteomes" id="UP000789901">
    <property type="component" value="Unassembled WGS sequence"/>
</dbReference>
<dbReference type="PANTHER" id="PTHR46880">
    <property type="entry name" value="RAS-ASSOCIATING DOMAIN-CONTAINING PROTEIN"/>
    <property type="match status" value="1"/>
</dbReference>